<dbReference type="HOGENOM" id="CLU_1081884_0_0_1"/>
<dbReference type="Proteomes" id="UP000016924">
    <property type="component" value="Unassembled WGS sequence"/>
</dbReference>
<dbReference type="EMBL" id="JH767566">
    <property type="protein sequence ID" value="EON64123.1"/>
    <property type="molecule type" value="Genomic_DNA"/>
</dbReference>
<protein>
    <submittedName>
        <fullName evidence="2">Uncharacterized protein</fullName>
    </submittedName>
</protein>
<keyword evidence="3" id="KW-1185">Reference proteome</keyword>
<evidence type="ECO:0000313" key="2">
    <source>
        <dbReference type="EMBL" id="EON64123.1"/>
    </source>
</evidence>
<feature type="region of interest" description="Disordered" evidence="1">
    <location>
        <begin position="198"/>
        <end position="222"/>
    </location>
</feature>
<dbReference type="eggNOG" id="ENOG502QVGS">
    <property type="taxonomic scope" value="Eukaryota"/>
</dbReference>
<dbReference type="AlphaFoldDB" id="R7YQK8"/>
<proteinExistence type="predicted"/>
<organism evidence="2 3">
    <name type="scientific">Coniosporium apollinis (strain CBS 100218)</name>
    <name type="common">Rock-inhabiting black yeast</name>
    <dbReference type="NCBI Taxonomy" id="1168221"/>
    <lineage>
        <taxon>Eukaryota</taxon>
        <taxon>Fungi</taxon>
        <taxon>Dikarya</taxon>
        <taxon>Ascomycota</taxon>
        <taxon>Pezizomycotina</taxon>
        <taxon>Dothideomycetes</taxon>
        <taxon>Dothideomycetes incertae sedis</taxon>
        <taxon>Coniosporium</taxon>
    </lineage>
</organism>
<sequence>MRLTYPTALLPSLSTAVSLSDFSPRNTNLTPGCASVYTQQITACTPTDFHDLSVSICSTRCLAGVLAIESLVQTACADDDVEADTIIGLFLAGLGIRTVCPQTKRLVGTPPAATISHSVPGYPGPTIGSSTLRLSEVTSSATGLLVETSPSPVRTRSSTASSSPSSSEESITTSAAPTSTAAPTTTAALVDTGIASGVRPTAASSSSAEARQTGGGGGGSLLDVGQNGAAGRSRGMGMWVWGVSFAALGWVLGGGMV</sequence>
<name>R7YQK8_CONA1</name>
<accession>R7YQK8</accession>
<feature type="compositionally biased region" description="Low complexity" evidence="1">
    <location>
        <begin position="148"/>
        <end position="184"/>
    </location>
</feature>
<feature type="region of interest" description="Disordered" evidence="1">
    <location>
        <begin position="141"/>
        <end position="184"/>
    </location>
</feature>
<evidence type="ECO:0000256" key="1">
    <source>
        <dbReference type="SAM" id="MobiDB-lite"/>
    </source>
</evidence>
<dbReference type="GeneID" id="19900664"/>
<dbReference type="OrthoDB" id="5427833at2759"/>
<evidence type="ECO:0000313" key="3">
    <source>
        <dbReference type="Proteomes" id="UP000016924"/>
    </source>
</evidence>
<gene>
    <name evidence="2" type="ORF">W97_03353</name>
</gene>
<reference evidence="3" key="1">
    <citation type="submission" date="2012-06" db="EMBL/GenBank/DDBJ databases">
        <title>The genome sequence of Coniosporium apollinis CBS 100218.</title>
        <authorList>
            <consortium name="The Broad Institute Genome Sequencing Platform"/>
            <person name="Cuomo C."/>
            <person name="Gorbushina A."/>
            <person name="Noack S."/>
            <person name="Walker B."/>
            <person name="Young S.K."/>
            <person name="Zeng Q."/>
            <person name="Gargeya S."/>
            <person name="Fitzgerald M."/>
            <person name="Haas B."/>
            <person name="Abouelleil A."/>
            <person name="Alvarado L."/>
            <person name="Arachchi H.M."/>
            <person name="Berlin A.M."/>
            <person name="Chapman S.B."/>
            <person name="Goldberg J."/>
            <person name="Griggs A."/>
            <person name="Gujja S."/>
            <person name="Hansen M."/>
            <person name="Howarth C."/>
            <person name="Imamovic A."/>
            <person name="Larimer J."/>
            <person name="McCowan C."/>
            <person name="Montmayeur A."/>
            <person name="Murphy C."/>
            <person name="Neiman D."/>
            <person name="Pearson M."/>
            <person name="Priest M."/>
            <person name="Roberts A."/>
            <person name="Saif S."/>
            <person name="Shea T."/>
            <person name="Sisk P."/>
            <person name="Sykes S."/>
            <person name="Wortman J."/>
            <person name="Nusbaum C."/>
            <person name="Birren B."/>
        </authorList>
    </citation>
    <scope>NUCLEOTIDE SEQUENCE [LARGE SCALE GENOMIC DNA]</scope>
    <source>
        <strain evidence="3">CBS 100218</strain>
    </source>
</reference>
<dbReference type="RefSeq" id="XP_007779440.1">
    <property type="nucleotide sequence ID" value="XM_007781250.1"/>
</dbReference>
<dbReference type="OMA" id="FMCASFA"/>